<evidence type="ECO:0000313" key="1">
    <source>
        <dbReference type="EMBL" id="OQE41195.1"/>
    </source>
</evidence>
<name>A0A1V6US05_9EURO</name>
<dbReference type="STRING" id="36646.A0A1V6US05"/>
<dbReference type="Proteomes" id="UP000191500">
    <property type="component" value="Unassembled WGS sequence"/>
</dbReference>
<dbReference type="EMBL" id="MDDG01000005">
    <property type="protein sequence ID" value="OQE41195.1"/>
    <property type="molecule type" value="Genomic_DNA"/>
</dbReference>
<gene>
    <name evidence="1" type="ORF">PENCOP_c005G03659</name>
</gene>
<dbReference type="SUPFAM" id="SSF52833">
    <property type="entry name" value="Thioredoxin-like"/>
    <property type="match status" value="1"/>
</dbReference>
<dbReference type="InterPro" id="IPR036249">
    <property type="entry name" value="Thioredoxin-like_sf"/>
</dbReference>
<dbReference type="Gene3D" id="3.40.30.10">
    <property type="entry name" value="Glutaredoxin"/>
    <property type="match status" value="1"/>
</dbReference>
<organism evidence="1 2">
    <name type="scientific">Penicillium coprophilum</name>
    <dbReference type="NCBI Taxonomy" id="36646"/>
    <lineage>
        <taxon>Eukaryota</taxon>
        <taxon>Fungi</taxon>
        <taxon>Dikarya</taxon>
        <taxon>Ascomycota</taxon>
        <taxon>Pezizomycotina</taxon>
        <taxon>Eurotiomycetes</taxon>
        <taxon>Eurotiomycetidae</taxon>
        <taxon>Eurotiales</taxon>
        <taxon>Aspergillaceae</taxon>
        <taxon>Penicillium</taxon>
    </lineage>
</organism>
<accession>A0A1V6US05</accession>
<proteinExistence type="predicted"/>
<protein>
    <submittedName>
        <fullName evidence="1">Uncharacterized protein</fullName>
    </submittedName>
</protein>
<comment type="caution">
    <text evidence="1">The sequence shown here is derived from an EMBL/GenBank/DDBJ whole genome shotgun (WGS) entry which is preliminary data.</text>
</comment>
<sequence>MKSSTSASTISPTTGLITFYDIALATPPPPLHKNRLLTKPLENVRSTLNFKNTPCKTKWVPLPAITSVRSALDIPASRKIADRSPYHTIPNISDPATGRMLGGSFSITAYLQEQSPSSGVGDLFPAQNLEFMFGRYLGLYALFAEA</sequence>
<keyword evidence="2" id="KW-1185">Reference proteome</keyword>
<reference evidence="2" key="1">
    <citation type="journal article" date="2017" name="Nat. Microbiol.">
        <title>Global analysis of biosynthetic gene clusters reveals vast potential of secondary metabolite production in Penicillium species.</title>
        <authorList>
            <person name="Nielsen J.C."/>
            <person name="Grijseels S."/>
            <person name="Prigent S."/>
            <person name="Ji B."/>
            <person name="Dainat J."/>
            <person name="Nielsen K.F."/>
            <person name="Frisvad J.C."/>
            <person name="Workman M."/>
            <person name="Nielsen J."/>
        </authorList>
    </citation>
    <scope>NUCLEOTIDE SEQUENCE [LARGE SCALE GENOMIC DNA]</scope>
    <source>
        <strain evidence="2">IBT 31321</strain>
    </source>
</reference>
<evidence type="ECO:0000313" key="2">
    <source>
        <dbReference type="Proteomes" id="UP000191500"/>
    </source>
</evidence>
<dbReference type="AlphaFoldDB" id="A0A1V6US05"/>